<evidence type="ECO:0000256" key="1">
    <source>
        <dbReference type="SAM" id="MobiDB-lite"/>
    </source>
</evidence>
<comment type="caution">
    <text evidence="2">The sequence shown here is derived from an EMBL/GenBank/DDBJ whole genome shotgun (WGS) entry which is preliminary data.</text>
</comment>
<evidence type="ECO:0000313" key="3">
    <source>
        <dbReference type="Proteomes" id="UP001516400"/>
    </source>
</evidence>
<reference evidence="2 3" key="1">
    <citation type="journal article" date="2021" name="BMC Biol.">
        <title>Horizontally acquired antibacterial genes associated with adaptive radiation of ladybird beetles.</title>
        <authorList>
            <person name="Li H.S."/>
            <person name="Tang X.F."/>
            <person name="Huang Y.H."/>
            <person name="Xu Z.Y."/>
            <person name="Chen M.L."/>
            <person name="Du X.Y."/>
            <person name="Qiu B.Y."/>
            <person name="Chen P.T."/>
            <person name="Zhang W."/>
            <person name="Slipinski A."/>
            <person name="Escalona H.E."/>
            <person name="Waterhouse R.M."/>
            <person name="Zwick A."/>
            <person name="Pang H."/>
        </authorList>
    </citation>
    <scope>NUCLEOTIDE SEQUENCE [LARGE SCALE GENOMIC DNA]</scope>
    <source>
        <strain evidence="2">SYSU2018</strain>
    </source>
</reference>
<keyword evidence="3" id="KW-1185">Reference proteome</keyword>
<accession>A0ABD2MKQ3</accession>
<organism evidence="2 3">
    <name type="scientific">Cryptolaemus montrouzieri</name>
    <dbReference type="NCBI Taxonomy" id="559131"/>
    <lineage>
        <taxon>Eukaryota</taxon>
        <taxon>Metazoa</taxon>
        <taxon>Ecdysozoa</taxon>
        <taxon>Arthropoda</taxon>
        <taxon>Hexapoda</taxon>
        <taxon>Insecta</taxon>
        <taxon>Pterygota</taxon>
        <taxon>Neoptera</taxon>
        <taxon>Endopterygota</taxon>
        <taxon>Coleoptera</taxon>
        <taxon>Polyphaga</taxon>
        <taxon>Cucujiformia</taxon>
        <taxon>Coccinelloidea</taxon>
        <taxon>Coccinellidae</taxon>
        <taxon>Scymninae</taxon>
        <taxon>Scymnini</taxon>
        <taxon>Cryptolaemus</taxon>
    </lineage>
</organism>
<dbReference type="EMBL" id="JABFTP020000001">
    <property type="protein sequence ID" value="KAL3266940.1"/>
    <property type="molecule type" value="Genomic_DNA"/>
</dbReference>
<dbReference type="Proteomes" id="UP001516400">
    <property type="component" value="Unassembled WGS sequence"/>
</dbReference>
<gene>
    <name evidence="2" type="ORF">HHI36_011090</name>
</gene>
<proteinExistence type="predicted"/>
<name>A0ABD2MKQ3_9CUCU</name>
<feature type="compositionally biased region" description="Low complexity" evidence="1">
    <location>
        <begin position="524"/>
        <end position="536"/>
    </location>
</feature>
<feature type="compositionally biased region" description="Low complexity" evidence="1">
    <location>
        <begin position="689"/>
        <end position="702"/>
    </location>
</feature>
<sequence length="711" mass="78821">MSFDVRKFISKCGLSKENSISDELIINNTNTNIIAEDILDLSQIRFDNDETWLYEPKGCSQLSLSASFSIKHQTETSRDAIFELSHDANSKEINLKNINTQTFTRPKKKFIRPSIEKYNQELFGDYNEATNISSSPESPSFLDRTFTKESTPPKPLKFDLTHSVNSHYFDKLAANADNEDTFQNMSPPSLVNSMCSSTFTNLMESSFIKNDPVLKQICDTDFTTSILSQGSEPSSLIQSLNFSTNSVDDILTRVSQDETLKTMEVNEFLGCEMRCSGDTSFIVHRKGSSEDIKTPHIMDFEEYHDASDANFTERQNQNHHNGTYRKGNRLSSATFRKTDFNRSSMGRNYTYEIDPKDVEEAQNVTCTVESPKSTKGSTVKVRSDILMKSNSVENMKNNMVVKDSCNNDLTRYDSKDNELELDCMSSKGGSKKSLDCSIGSADSLDRMSTLSSSSKGSNKMLNMEEVEAIAEKQEQSLQVMSTPKPNWSNKVLNRIMWDHSVISPIITGDIQSDSGDSSDEYKSVKSSFSKNSVESNPVKQTRSLVSLQEPSDARKLKSINTLTNQGNLCKVPARGSVSNLQKLGASAPKIPQSRVYSAGSINSNLKSMKPSLKGSYTSLRPVNTHLPVAPPINAPPQTQNTTYVAPVNPSAQSQVTKIVRNQAAENCTSKISGDGVFVKPQAPLRSGLPRPTSSTSIPRPVSKIPGPRRFT</sequence>
<feature type="region of interest" description="Disordered" evidence="1">
    <location>
        <begin position="672"/>
        <end position="711"/>
    </location>
</feature>
<dbReference type="AlphaFoldDB" id="A0ABD2MKQ3"/>
<feature type="region of interest" description="Disordered" evidence="1">
    <location>
        <begin position="508"/>
        <end position="543"/>
    </location>
</feature>
<protein>
    <submittedName>
        <fullName evidence="2">Uncharacterized protein</fullName>
    </submittedName>
</protein>
<evidence type="ECO:0000313" key="2">
    <source>
        <dbReference type="EMBL" id="KAL3266940.1"/>
    </source>
</evidence>